<sequence length="49" mass="5360">ILMAPNGHFFTQIPQPIHKFSEMKAILLVGVTSIQSLPVLTTGQAFLHS</sequence>
<name>A0A1E4SVB0_9ASCO</name>
<evidence type="ECO:0000313" key="1">
    <source>
        <dbReference type="EMBL" id="ODV83439.1"/>
    </source>
</evidence>
<reference evidence="2" key="1">
    <citation type="submission" date="2016-04" db="EMBL/GenBank/DDBJ databases">
        <title>Comparative genomics of biotechnologically important yeasts.</title>
        <authorList>
            <consortium name="DOE Joint Genome Institute"/>
            <person name="Riley R."/>
            <person name="Haridas S."/>
            <person name="Wolfe K.H."/>
            <person name="Lopes M.R."/>
            <person name="Hittinger C.T."/>
            <person name="Goker M."/>
            <person name="Salamov A."/>
            <person name="Wisecaver J."/>
            <person name="Long T.M."/>
            <person name="Aerts A.L."/>
            <person name="Barry K."/>
            <person name="Choi C."/>
            <person name="Clum A."/>
            <person name="Coughlan A.Y."/>
            <person name="Deshpande S."/>
            <person name="Douglass A.P."/>
            <person name="Hanson S.J."/>
            <person name="Klenk H.-P."/>
            <person name="Labutti K."/>
            <person name="Lapidus A."/>
            <person name="Lindquist E."/>
            <person name="Lipzen A."/>
            <person name="Meier-Kolthoff J.P."/>
            <person name="Ohm R.A."/>
            <person name="Otillar R.P."/>
            <person name="Pangilinan J."/>
            <person name="Peng Y."/>
            <person name="Rokas A."/>
            <person name="Rosa C.A."/>
            <person name="Scheuner C."/>
            <person name="Sibirny A.A."/>
            <person name="Slot J.C."/>
            <person name="Stielow J.B."/>
            <person name="Sun H."/>
            <person name="Kurtzman C.P."/>
            <person name="Blackwell M."/>
            <person name="Grigoriev I.V."/>
            <person name="Jeffries T.W."/>
        </authorList>
    </citation>
    <scope>NUCLEOTIDE SEQUENCE [LARGE SCALE GENOMIC DNA]</scope>
    <source>
        <strain evidence="2">NRRL YB-2248</strain>
    </source>
</reference>
<accession>A0A1E4SVB0</accession>
<dbReference type="OrthoDB" id="7392499at2759"/>
<dbReference type="EMBL" id="KV453863">
    <property type="protein sequence ID" value="ODV83439.1"/>
    <property type="molecule type" value="Genomic_DNA"/>
</dbReference>
<keyword evidence="2" id="KW-1185">Reference proteome</keyword>
<protein>
    <submittedName>
        <fullName evidence="1">Uncharacterized protein</fullName>
    </submittedName>
</protein>
<dbReference type="AlphaFoldDB" id="A0A1E4SVB0"/>
<gene>
    <name evidence="1" type="ORF">CANARDRAFT_203133</name>
</gene>
<evidence type="ECO:0000313" key="2">
    <source>
        <dbReference type="Proteomes" id="UP000094801"/>
    </source>
</evidence>
<organism evidence="1 2">
    <name type="scientific">[Candida] arabinofermentans NRRL YB-2248</name>
    <dbReference type="NCBI Taxonomy" id="983967"/>
    <lineage>
        <taxon>Eukaryota</taxon>
        <taxon>Fungi</taxon>
        <taxon>Dikarya</taxon>
        <taxon>Ascomycota</taxon>
        <taxon>Saccharomycotina</taxon>
        <taxon>Pichiomycetes</taxon>
        <taxon>Pichiales</taxon>
        <taxon>Pichiaceae</taxon>
        <taxon>Ogataea</taxon>
        <taxon>Ogataea/Candida clade</taxon>
    </lineage>
</organism>
<feature type="non-terminal residue" evidence="1">
    <location>
        <position position="1"/>
    </location>
</feature>
<dbReference type="Proteomes" id="UP000094801">
    <property type="component" value="Unassembled WGS sequence"/>
</dbReference>
<proteinExistence type="predicted"/>